<evidence type="ECO:0000259" key="9">
    <source>
        <dbReference type="Pfam" id="PF06144"/>
    </source>
</evidence>
<gene>
    <name evidence="10" type="ORF">Pan189_36160</name>
</gene>
<evidence type="ECO:0000313" key="11">
    <source>
        <dbReference type="Proteomes" id="UP000317318"/>
    </source>
</evidence>
<name>A0A517R5V8_9PLAN</name>
<proteinExistence type="inferred from homology"/>
<evidence type="ECO:0000256" key="5">
    <source>
        <dbReference type="ARBA" id="ARBA00022705"/>
    </source>
</evidence>
<keyword evidence="3" id="KW-0808">Transferase</keyword>
<dbReference type="SUPFAM" id="SSF48019">
    <property type="entry name" value="post-AAA+ oligomerization domain-like"/>
    <property type="match status" value="1"/>
</dbReference>
<evidence type="ECO:0000256" key="3">
    <source>
        <dbReference type="ARBA" id="ARBA00022679"/>
    </source>
</evidence>
<comment type="similarity">
    <text evidence="7">Belongs to the DNA polymerase HolA subunit family.</text>
</comment>
<dbReference type="KEGG" id="svp:Pan189_36160"/>
<evidence type="ECO:0000256" key="2">
    <source>
        <dbReference type="ARBA" id="ARBA00017703"/>
    </source>
</evidence>
<dbReference type="SUPFAM" id="SSF52540">
    <property type="entry name" value="P-loop containing nucleoside triphosphate hydrolases"/>
    <property type="match status" value="1"/>
</dbReference>
<dbReference type="EMBL" id="CP036268">
    <property type="protein sequence ID" value="QDT39213.1"/>
    <property type="molecule type" value="Genomic_DNA"/>
</dbReference>
<dbReference type="GO" id="GO:0006261">
    <property type="term" value="P:DNA-templated DNA replication"/>
    <property type="evidence" value="ECO:0007669"/>
    <property type="project" value="TreeGrafter"/>
</dbReference>
<dbReference type="GO" id="GO:0003677">
    <property type="term" value="F:DNA binding"/>
    <property type="evidence" value="ECO:0007669"/>
    <property type="project" value="InterPro"/>
</dbReference>
<dbReference type="InterPro" id="IPR027417">
    <property type="entry name" value="P-loop_NTPase"/>
</dbReference>
<dbReference type="EC" id="2.7.7.7" evidence="1"/>
<keyword evidence="6" id="KW-0239">DNA-directed DNA polymerase</keyword>
<dbReference type="InterPro" id="IPR010372">
    <property type="entry name" value="DNA_pol3_delta_N"/>
</dbReference>
<evidence type="ECO:0000256" key="1">
    <source>
        <dbReference type="ARBA" id="ARBA00012417"/>
    </source>
</evidence>
<keyword evidence="4" id="KW-0548">Nucleotidyltransferase</keyword>
<dbReference type="PANTHER" id="PTHR34388">
    <property type="entry name" value="DNA POLYMERASE III SUBUNIT DELTA"/>
    <property type="match status" value="1"/>
</dbReference>
<evidence type="ECO:0000256" key="6">
    <source>
        <dbReference type="ARBA" id="ARBA00022932"/>
    </source>
</evidence>
<dbReference type="Gene3D" id="3.40.50.300">
    <property type="entry name" value="P-loop containing nucleotide triphosphate hydrolases"/>
    <property type="match status" value="1"/>
</dbReference>
<dbReference type="OrthoDB" id="269621at2"/>
<dbReference type="AlphaFoldDB" id="A0A517R5V8"/>
<evidence type="ECO:0000313" key="10">
    <source>
        <dbReference type="EMBL" id="QDT39213.1"/>
    </source>
</evidence>
<dbReference type="Proteomes" id="UP000317318">
    <property type="component" value="Chromosome"/>
</dbReference>
<dbReference type="Gene3D" id="1.10.8.60">
    <property type="match status" value="1"/>
</dbReference>
<evidence type="ECO:0000256" key="4">
    <source>
        <dbReference type="ARBA" id="ARBA00022695"/>
    </source>
</evidence>
<feature type="domain" description="DNA polymerase III delta N-terminal" evidence="9">
    <location>
        <begin position="20"/>
        <end position="134"/>
    </location>
</feature>
<evidence type="ECO:0000256" key="8">
    <source>
        <dbReference type="ARBA" id="ARBA00049244"/>
    </source>
</evidence>
<keyword evidence="5" id="KW-0235">DNA replication</keyword>
<organism evidence="10 11">
    <name type="scientific">Stratiformator vulcanicus</name>
    <dbReference type="NCBI Taxonomy" id="2527980"/>
    <lineage>
        <taxon>Bacteria</taxon>
        <taxon>Pseudomonadati</taxon>
        <taxon>Planctomycetota</taxon>
        <taxon>Planctomycetia</taxon>
        <taxon>Planctomycetales</taxon>
        <taxon>Planctomycetaceae</taxon>
        <taxon>Stratiformator</taxon>
    </lineage>
</organism>
<accession>A0A517R5V8</accession>
<dbReference type="PANTHER" id="PTHR34388:SF1">
    <property type="entry name" value="DNA POLYMERASE III SUBUNIT DELTA"/>
    <property type="match status" value="1"/>
</dbReference>
<evidence type="ECO:0000256" key="7">
    <source>
        <dbReference type="ARBA" id="ARBA00034754"/>
    </source>
</evidence>
<dbReference type="RefSeq" id="WP_145365367.1">
    <property type="nucleotide sequence ID" value="NZ_CP036268.1"/>
</dbReference>
<dbReference type="InterPro" id="IPR008921">
    <property type="entry name" value="DNA_pol3_clamp-load_cplx_C"/>
</dbReference>
<dbReference type="GO" id="GO:0003887">
    <property type="term" value="F:DNA-directed DNA polymerase activity"/>
    <property type="evidence" value="ECO:0007669"/>
    <property type="project" value="UniProtKB-KW"/>
</dbReference>
<dbReference type="InterPro" id="IPR005790">
    <property type="entry name" value="DNA_polIII_delta"/>
</dbReference>
<dbReference type="Gene3D" id="1.20.272.10">
    <property type="match status" value="1"/>
</dbReference>
<sequence>MHATEFLKKKSPDVPAITVLFGDEPHFKRGVRERIEEIVLGGDEDAASTRFPGEQADLQSVLDEVRTVSMWGDTRLVVVEDADKFVSNFRSGLEKYVPKPSKGSTLILEVNSWPKNTKLAKAVAASPDSTAIECKAIKGAALVRWLKDEAASVHEKKLGPDAAGLIVELAGDDLGLLSQELSKLSAYAGDRSEISVEDVTALVGGWSTKTTFEMLSAIRTGDIDSAMRQLDALLTAGEAPQRVLGGINYTYRRIMKGVDESSKGTPLAAALKSAGVFPREIGQTEQYLRRVGRPRAEQFRNVLLRADESVKGGGRLPDRVELERLLIALSGANAEPAAV</sequence>
<dbReference type="Pfam" id="PF06144">
    <property type="entry name" value="DNA_pol3_delta"/>
    <property type="match status" value="1"/>
</dbReference>
<reference evidence="10 11" key="1">
    <citation type="submission" date="2019-02" db="EMBL/GenBank/DDBJ databases">
        <title>Deep-cultivation of Planctomycetes and their phenomic and genomic characterization uncovers novel biology.</title>
        <authorList>
            <person name="Wiegand S."/>
            <person name="Jogler M."/>
            <person name="Boedeker C."/>
            <person name="Pinto D."/>
            <person name="Vollmers J."/>
            <person name="Rivas-Marin E."/>
            <person name="Kohn T."/>
            <person name="Peeters S.H."/>
            <person name="Heuer A."/>
            <person name="Rast P."/>
            <person name="Oberbeckmann S."/>
            <person name="Bunk B."/>
            <person name="Jeske O."/>
            <person name="Meyerdierks A."/>
            <person name="Storesund J.E."/>
            <person name="Kallscheuer N."/>
            <person name="Luecker S."/>
            <person name="Lage O.M."/>
            <person name="Pohl T."/>
            <person name="Merkel B.J."/>
            <person name="Hornburger P."/>
            <person name="Mueller R.-W."/>
            <person name="Bruemmer F."/>
            <person name="Labrenz M."/>
            <person name="Spormann A.M."/>
            <person name="Op den Camp H."/>
            <person name="Overmann J."/>
            <person name="Amann R."/>
            <person name="Jetten M.S.M."/>
            <person name="Mascher T."/>
            <person name="Medema M.H."/>
            <person name="Devos D.P."/>
            <person name="Kaster A.-K."/>
            <person name="Ovreas L."/>
            <person name="Rohde M."/>
            <person name="Galperin M.Y."/>
            <person name="Jogler C."/>
        </authorList>
    </citation>
    <scope>NUCLEOTIDE SEQUENCE [LARGE SCALE GENOMIC DNA]</scope>
    <source>
        <strain evidence="10 11">Pan189</strain>
    </source>
</reference>
<protein>
    <recommendedName>
        <fullName evidence="2">DNA polymerase III subunit delta</fullName>
        <ecNumber evidence="1">2.7.7.7</ecNumber>
    </recommendedName>
</protein>
<dbReference type="NCBIfam" id="TIGR01128">
    <property type="entry name" value="holA"/>
    <property type="match status" value="1"/>
</dbReference>
<keyword evidence="11" id="KW-1185">Reference proteome</keyword>
<dbReference type="GO" id="GO:0009360">
    <property type="term" value="C:DNA polymerase III complex"/>
    <property type="evidence" value="ECO:0007669"/>
    <property type="project" value="InterPro"/>
</dbReference>
<comment type="catalytic activity">
    <reaction evidence="8">
        <text>DNA(n) + a 2'-deoxyribonucleoside 5'-triphosphate = DNA(n+1) + diphosphate</text>
        <dbReference type="Rhea" id="RHEA:22508"/>
        <dbReference type="Rhea" id="RHEA-COMP:17339"/>
        <dbReference type="Rhea" id="RHEA-COMP:17340"/>
        <dbReference type="ChEBI" id="CHEBI:33019"/>
        <dbReference type="ChEBI" id="CHEBI:61560"/>
        <dbReference type="ChEBI" id="CHEBI:173112"/>
        <dbReference type="EC" id="2.7.7.7"/>
    </reaction>
</comment>